<evidence type="ECO:0000313" key="2">
    <source>
        <dbReference type="Proteomes" id="UP001218629"/>
    </source>
</evidence>
<keyword evidence="2" id="KW-1185">Reference proteome</keyword>
<accession>A0ABY8AC20</accession>
<organism evidence="1 2">
    <name type="scientific">Streptomyces yunnanensis</name>
    <dbReference type="NCBI Taxonomy" id="156453"/>
    <lineage>
        <taxon>Bacteria</taxon>
        <taxon>Bacillati</taxon>
        <taxon>Actinomycetota</taxon>
        <taxon>Actinomycetes</taxon>
        <taxon>Kitasatosporales</taxon>
        <taxon>Streptomycetaceae</taxon>
        <taxon>Streptomyces</taxon>
    </lineage>
</organism>
<dbReference type="RefSeq" id="WP_159030887.1">
    <property type="nucleotide sequence ID" value="NZ_CP095749.1"/>
</dbReference>
<name>A0ABY8AC20_9ACTN</name>
<reference evidence="1 2" key="1">
    <citation type="submission" date="2022-03" db="EMBL/GenBank/DDBJ databases">
        <title>Streptomyces yunnanensis P86,complete genome.</title>
        <authorList>
            <person name="Chen S."/>
            <person name="Zhang Q."/>
        </authorList>
    </citation>
    <scope>NUCLEOTIDE SEQUENCE [LARGE SCALE GENOMIC DNA]</scope>
    <source>
        <strain evidence="1 2">P86</strain>
    </source>
</reference>
<protein>
    <submittedName>
        <fullName evidence="1">Uncharacterized protein</fullName>
    </submittedName>
</protein>
<dbReference type="Proteomes" id="UP001218629">
    <property type="component" value="Chromosome"/>
</dbReference>
<proteinExistence type="predicted"/>
<evidence type="ECO:0000313" key="1">
    <source>
        <dbReference type="EMBL" id="WEB42534.1"/>
    </source>
</evidence>
<dbReference type="EMBL" id="CP095749">
    <property type="protein sequence ID" value="WEB42534.1"/>
    <property type="molecule type" value="Genomic_DNA"/>
</dbReference>
<gene>
    <name evidence="1" type="ORF">MOV08_26975</name>
</gene>
<sequence length="60" mass="6338">MDEFDLDARVIVSADPAQTSLSPVASVASRVASKWAVKQTIKKTIKMTAACAAVRTNGKC</sequence>